<dbReference type="GO" id="GO:0046872">
    <property type="term" value="F:metal ion binding"/>
    <property type="evidence" value="ECO:0007669"/>
    <property type="project" value="UniProtKB-UniRule"/>
</dbReference>
<dbReference type="PANTHER" id="PTHR13799:SF14">
    <property type="entry name" value="GTP CYCLOHYDROLASE 1 TYPE 2 HOMOLOG"/>
    <property type="match status" value="1"/>
</dbReference>
<dbReference type="GO" id="GO:0005737">
    <property type="term" value="C:cytoplasm"/>
    <property type="evidence" value="ECO:0007669"/>
    <property type="project" value="TreeGrafter"/>
</dbReference>
<dbReference type="PIRSF" id="PIRSF037489">
    <property type="entry name" value="UCP037489_NIF3_YqfO"/>
    <property type="match status" value="1"/>
</dbReference>
<dbReference type="EMBL" id="FZPD01000002">
    <property type="protein sequence ID" value="SNS77215.1"/>
    <property type="molecule type" value="Genomic_DNA"/>
</dbReference>
<feature type="binding site" evidence="6">
    <location>
        <position position="332"/>
    </location>
    <ligand>
        <name>a divalent metal cation</name>
        <dbReference type="ChEBI" id="CHEBI:60240"/>
        <label>1</label>
    </ligand>
</feature>
<dbReference type="NCBIfam" id="TIGR00486">
    <property type="entry name" value="YbgI_SA1388"/>
    <property type="match status" value="1"/>
</dbReference>
<dbReference type="SUPFAM" id="SSF102705">
    <property type="entry name" value="NIF3 (NGG1p interacting factor 3)-like"/>
    <property type="match status" value="1"/>
</dbReference>
<dbReference type="InterPro" id="IPR002678">
    <property type="entry name" value="DUF34/NIF3"/>
</dbReference>
<feature type="binding site" evidence="6">
    <location>
        <position position="65"/>
    </location>
    <ligand>
        <name>a divalent metal cation</name>
        <dbReference type="ChEBI" id="CHEBI:60240"/>
        <label>1</label>
    </ligand>
</feature>
<comment type="similarity">
    <text evidence="1 5">Belongs to the GTP cyclohydrolase I type 2/NIF3 family.</text>
</comment>
<accession>A0A239H7U6</accession>
<reference evidence="7 8" key="1">
    <citation type="submission" date="2017-06" db="EMBL/GenBank/DDBJ databases">
        <authorList>
            <person name="Kim H.J."/>
            <person name="Triplett B.A."/>
        </authorList>
    </citation>
    <scope>NUCLEOTIDE SEQUENCE [LARGE SCALE GENOMIC DNA]</scope>
    <source>
        <strain evidence="7 8">DSM 19307</strain>
    </source>
</reference>
<dbReference type="InterPro" id="IPR036069">
    <property type="entry name" value="DUF34/NIF3_sf"/>
</dbReference>
<feature type="binding site" evidence="6">
    <location>
        <position position="104"/>
    </location>
    <ligand>
        <name>a divalent metal cation</name>
        <dbReference type="ChEBI" id="CHEBI:60240"/>
        <label>1</label>
    </ligand>
</feature>
<evidence type="ECO:0000256" key="5">
    <source>
        <dbReference type="PIRNR" id="PIRNR037489"/>
    </source>
</evidence>
<gene>
    <name evidence="7" type="ORF">SAMN05421640_1174</name>
</gene>
<dbReference type="Gene3D" id="3.40.1390.30">
    <property type="entry name" value="NIF3 (NGG1p interacting factor 3)-like"/>
    <property type="match status" value="1"/>
</dbReference>
<feature type="binding site" evidence="6">
    <location>
        <position position="66"/>
    </location>
    <ligand>
        <name>a divalent metal cation</name>
        <dbReference type="ChEBI" id="CHEBI:60240"/>
        <label>1</label>
    </ligand>
</feature>
<protein>
    <recommendedName>
        <fullName evidence="3 5">GTP cyclohydrolase 1 type 2 homolog</fullName>
    </recommendedName>
</protein>
<comment type="subunit">
    <text evidence="2">Homohexamer.</text>
</comment>
<proteinExistence type="inferred from homology"/>
<keyword evidence="4 5" id="KW-0479">Metal-binding</keyword>
<sequence length="365" mass="40839">MLRIKDITTYLESWAPSSLQESYDNSGLLLGEKTDEVNQVLISLDITEEVIDEAIATQSDFIIAHHPFIFKGLKKIGDSHWIDRCIRKAIKNDIAIYAIHTNLDNIHTGVNKKIAEKVGLSKTSILQPKKETLSKLTVFMPVENKDEVLNAMYAAGAGNIGNYDHCSFQIEGTGTFRGNEDSNPTIGNQGEDESVQETRCEVLVPTYRINQVLNAMNEAHPYEEVAHYINPLSNINQEVGAGMIGHLPQPAKTKEFLLSLKKSMNLDIIRHTKIVRDEISKVAICGGSGSFLLKSAIAKSADIFITADFKYHDFFEANEEIIIADIGHYESEVFTKELLQDALTKNFTKFAFRLSKVDTNPIKYL</sequence>
<dbReference type="OrthoDB" id="9792792at2"/>
<evidence type="ECO:0000256" key="2">
    <source>
        <dbReference type="ARBA" id="ARBA00011643"/>
    </source>
</evidence>
<dbReference type="InterPro" id="IPR017221">
    <property type="entry name" value="DUF34/NIF3_bac"/>
</dbReference>
<dbReference type="AlphaFoldDB" id="A0A239H7U6"/>
<evidence type="ECO:0000256" key="4">
    <source>
        <dbReference type="ARBA" id="ARBA00022723"/>
    </source>
</evidence>
<organism evidence="7 8">
    <name type="scientific">Ekhidna lutea</name>
    <dbReference type="NCBI Taxonomy" id="447679"/>
    <lineage>
        <taxon>Bacteria</taxon>
        <taxon>Pseudomonadati</taxon>
        <taxon>Bacteroidota</taxon>
        <taxon>Cytophagia</taxon>
        <taxon>Cytophagales</taxon>
        <taxon>Reichenbachiellaceae</taxon>
        <taxon>Ekhidna</taxon>
    </lineage>
</organism>
<dbReference type="Pfam" id="PF01784">
    <property type="entry name" value="DUF34_NIF3"/>
    <property type="match status" value="1"/>
</dbReference>
<evidence type="ECO:0000313" key="7">
    <source>
        <dbReference type="EMBL" id="SNS77215.1"/>
    </source>
</evidence>
<feature type="binding site" evidence="6">
    <location>
        <position position="328"/>
    </location>
    <ligand>
        <name>a divalent metal cation</name>
        <dbReference type="ChEBI" id="CHEBI:60240"/>
        <label>1</label>
    </ligand>
</feature>
<dbReference type="FunFam" id="3.40.1390.30:FF:000001">
    <property type="entry name" value="GTP cyclohydrolase 1 type 2"/>
    <property type="match status" value="1"/>
</dbReference>
<name>A0A239H7U6_EKHLU</name>
<evidence type="ECO:0000256" key="1">
    <source>
        <dbReference type="ARBA" id="ARBA00006964"/>
    </source>
</evidence>
<evidence type="ECO:0000256" key="3">
    <source>
        <dbReference type="ARBA" id="ARBA00022112"/>
    </source>
</evidence>
<dbReference type="InterPro" id="IPR015867">
    <property type="entry name" value="N-reg_PII/ATP_PRibTrfase_C"/>
</dbReference>
<dbReference type="Proteomes" id="UP000198393">
    <property type="component" value="Unassembled WGS sequence"/>
</dbReference>
<dbReference type="Gene3D" id="3.30.70.120">
    <property type="match status" value="1"/>
</dbReference>
<evidence type="ECO:0000313" key="8">
    <source>
        <dbReference type="Proteomes" id="UP000198393"/>
    </source>
</evidence>
<keyword evidence="8" id="KW-1185">Reference proteome</keyword>
<evidence type="ECO:0000256" key="6">
    <source>
        <dbReference type="PIRSR" id="PIRSR602678-1"/>
    </source>
</evidence>
<dbReference type="PANTHER" id="PTHR13799">
    <property type="entry name" value="NGG1 INTERACTING FACTOR 3"/>
    <property type="match status" value="1"/>
</dbReference>